<proteinExistence type="predicted"/>
<protein>
    <recommendedName>
        <fullName evidence="3">Beta-ketoacyl synthase N-terminal domain-containing protein</fullName>
    </recommendedName>
</protein>
<gene>
    <name evidence="1" type="ORF">BW247_02180</name>
</gene>
<dbReference type="RefSeq" id="WP_076835419.1">
    <property type="nucleotide sequence ID" value="NZ_CP019434.1"/>
</dbReference>
<reference evidence="1 2" key="1">
    <citation type="submission" date="2017-01" db="EMBL/GenBank/DDBJ databases">
        <title>Draft sequence of Acidihalobacter ferrooxidans strain DSM 14175 (strain V8).</title>
        <authorList>
            <person name="Khaleque H.N."/>
            <person name="Ramsay J.P."/>
            <person name="Murphy R.J.T."/>
            <person name="Kaksonen A.H."/>
            <person name="Boxall N.J."/>
            <person name="Watkin E.L.J."/>
        </authorList>
    </citation>
    <scope>NUCLEOTIDE SEQUENCE [LARGE SCALE GENOMIC DNA]</scope>
    <source>
        <strain evidence="1 2">V8</strain>
    </source>
</reference>
<dbReference type="InterPro" id="IPR016039">
    <property type="entry name" value="Thiolase-like"/>
</dbReference>
<evidence type="ECO:0008006" key="3">
    <source>
        <dbReference type="Google" id="ProtNLM"/>
    </source>
</evidence>
<evidence type="ECO:0000313" key="1">
    <source>
        <dbReference type="EMBL" id="APZ42050.1"/>
    </source>
</evidence>
<dbReference type="OrthoDB" id="6989355at2"/>
<dbReference type="GO" id="GO:0016746">
    <property type="term" value="F:acyltransferase activity"/>
    <property type="evidence" value="ECO:0007669"/>
    <property type="project" value="InterPro"/>
</dbReference>
<dbReference type="SUPFAM" id="SSF53901">
    <property type="entry name" value="Thiolase-like"/>
    <property type="match status" value="1"/>
</dbReference>
<dbReference type="Gene3D" id="3.40.47.10">
    <property type="match status" value="1"/>
</dbReference>
<dbReference type="KEGG" id="afy:BW247_02180"/>
<name>A0A1P8UDZ7_9GAMM</name>
<accession>A0A1P8UDZ7</accession>
<dbReference type="AlphaFoldDB" id="A0A1P8UDZ7"/>
<organism evidence="1 2">
    <name type="scientific">Acidihalobacter ferrooxydans</name>
    <dbReference type="NCBI Taxonomy" id="1765967"/>
    <lineage>
        <taxon>Bacteria</taxon>
        <taxon>Pseudomonadati</taxon>
        <taxon>Pseudomonadota</taxon>
        <taxon>Gammaproteobacteria</taxon>
        <taxon>Chromatiales</taxon>
        <taxon>Ectothiorhodospiraceae</taxon>
        <taxon>Acidihalobacter</taxon>
    </lineage>
</organism>
<dbReference type="Proteomes" id="UP000243807">
    <property type="component" value="Chromosome"/>
</dbReference>
<sequence>MTGLRIVAAGGIALAAGGAPTPLDPLYAGLGLKAPRRSSRFTQLALLGARLATAMLAAPLDAGSALYLATGAGNVADTAAVLEGLYRLGEAPMPFAFINVSSNVAGFQIAAALGLNGSNLTVSRRDSALGAALELALADAGSGRLAQAMIGAVDECCWPLDRHRERLQIAADTPLGEGSHWLAVDQTATVPLGVINAVVRLAARPALEAWLRTLPPTQALVPATPEDSELVHALAPRDHPIWTPTTAANGYYASAEMQTLCAALTRLERPFALLGKTTAGWQAIQISRT</sequence>
<evidence type="ECO:0000313" key="2">
    <source>
        <dbReference type="Proteomes" id="UP000243807"/>
    </source>
</evidence>
<dbReference type="EMBL" id="CP019434">
    <property type="protein sequence ID" value="APZ42050.1"/>
    <property type="molecule type" value="Genomic_DNA"/>
</dbReference>
<dbReference type="STRING" id="1765967.BW247_02180"/>
<keyword evidence="2" id="KW-1185">Reference proteome</keyword>